<name>A0A8T0EMG9_ARGBR</name>
<proteinExistence type="predicted"/>
<evidence type="ECO:0008006" key="4">
    <source>
        <dbReference type="Google" id="ProtNLM"/>
    </source>
</evidence>
<feature type="compositionally biased region" description="Polar residues" evidence="1">
    <location>
        <begin position="120"/>
        <end position="136"/>
    </location>
</feature>
<dbReference type="AlphaFoldDB" id="A0A8T0EMG9"/>
<dbReference type="Proteomes" id="UP000807504">
    <property type="component" value="Unassembled WGS sequence"/>
</dbReference>
<organism evidence="2 3">
    <name type="scientific">Argiope bruennichi</name>
    <name type="common">Wasp spider</name>
    <name type="synonym">Aranea bruennichi</name>
    <dbReference type="NCBI Taxonomy" id="94029"/>
    <lineage>
        <taxon>Eukaryota</taxon>
        <taxon>Metazoa</taxon>
        <taxon>Ecdysozoa</taxon>
        <taxon>Arthropoda</taxon>
        <taxon>Chelicerata</taxon>
        <taxon>Arachnida</taxon>
        <taxon>Araneae</taxon>
        <taxon>Araneomorphae</taxon>
        <taxon>Entelegynae</taxon>
        <taxon>Araneoidea</taxon>
        <taxon>Araneidae</taxon>
        <taxon>Argiope</taxon>
    </lineage>
</organism>
<feature type="region of interest" description="Disordered" evidence="1">
    <location>
        <begin position="107"/>
        <end position="148"/>
    </location>
</feature>
<reference evidence="2" key="1">
    <citation type="journal article" date="2020" name="bioRxiv">
        <title>Chromosome-level reference genome of the European wasp spider Argiope bruennichi: a resource for studies on range expansion and evolutionary adaptation.</title>
        <authorList>
            <person name="Sheffer M.M."/>
            <person name="Hoppe A."/>
            <person name="Krehenwinkel H."/>
            <person name="Uhl G."/>
            <person name="Kuss A.W."/>
            <person name="Jensen L."/>
            <person name="Jensen C."/>
            <person name="Gillespie R.G."/>
            <person name="Hoff K.J."/>
            <person name="Prost S."/>
        </authorList>
    </citation>
    <scope>NUCLEOTIDE SEQUENCE</scope>
</reference>
<reference evidence="2" key="2">
    <citation type="submission" date="2020-06" db="EMBL/GenBank/DDBJ databases">
        <authorList>
            <person name="Sheffer M."/>
        </authorList>
    </citation>
    <scope>NUCLEOTIDE SEQUENCE</scope>
</reference>
<evidence type="ECO:0000256" key="1">
    <source>
        <dbReference type="SAM" id="MobiDB-lite"/>
    </source>
</evidence>
<protein>
    <recommendedName>
        <fullName evidence="4">Pre-C2HC domain-containing protein</fullName>
    </recommendedName>
</protein>
<comment type="caution">
    <text evidence="2">The sequence shown here is derived from an EMBL/GenBank/DDBJ whole genome shotgun (WGS) entry which is preliminary data.</text>
</comment>
<sequence length="270" mass="30721">MIIDRQENDPNIPDAPACQTCAQRNFTEIAIYGIQMEVDGLNKALKNWIKNPNLPQDHPTLLDIDAKRADAISRLEEAHGNLSHFVCQDAKCNLTPNPPTFLKAQENEKFQSPTKRKTARNNPSQNSNPEITTRNRFSPIESIKERETKATSTKVSPIMLRYADKFQTILADIQKVCGPTDNKFKNGFIKIFPNSIEQHQKIQSYATSQGYDYYIIKPKNKRPVKVIIKGLPIDHEAADIFAYIKTELGFCVIKVVQLTQTRTSGHCRFF</sequence>
<dbReference type="EMBL" id="JABXBU010002072">
    <property type="protein sequence ID" value="KAF8777083.1"/>
    <property type="molecule type" value="Genomic_DNA"/>
</dbReference>
<gene>
    <name evidence="2" type="ORF">HNY73_014006</name>
</gene>
<keyword evidence="3" id="KW-1185">Reference proteome</keyword>
<accession>A0A8T0EMG9</accession>
<evidence type="ECO:0000313" key="2">
    <source>
        <dbReference type="EMBL" id="KAF8777083.1"/>
    </source>
</evidence>
<evidence type="ECO:0000313" key="3">
    <source>
        <dbReference type="Proteomes" id="UP000807504"/>
    </source>
</evidence>